<keyword evidence="3" id="KW-1185">Reference proteome</keyword>
<dbReference type="GO" id="GO:0003824">
    <property type="term" value="F:catalytic activity"/>
    <property type="evidence" value="ECO:0007669"/>
    <property type="project" value="InterPro"/>
</dbReference>
<organism evidence="2 3">
    <name type="scientific">Ancylostoma duodenale</name>
    <dbReference type="NCBI Taxonomy" id="51022"/>
    <lineage>
        <taxon>Eukaryota</taxon>
        <taxon>Metazoa</taxon>
        <taxon>Ecdysozoa</taxon>
        <taxon>Nematoda</taxon>
        <taxon>Chromadorea</taxon>
        <taxon>Rhabditida</taxon>
        <taxon>Rhabditina</taxon>
        <taxon>Rhabditomorpha</taxon>
        <taxon>Strongyloidea</taxon>
        <taxon>Ancylostomatidae</taxon>
        <taxon>Ancylostomatinae</taxon>
        <taxon>Ancylostoma</taxon>
    </lineage>
</organism>
<feature type="domain" description="Spo11/DNA topoisomerase VI subunit A N-terminal" evidence="1">
    <location>
        <begin position="2"/>
        <end position="70"/>
    </location>
</feature>
<dbReference type="GO" id="GO:0006259">
    <property type="term" value="P:DNA metabolic process"/>
    <property type="evidence" value="ECO:0007669"/>
    <property type="project" value="InterPro"/>
</dbReference>
<dbReference type="GO" id="GO:0005524">
    <property type="term" value="F:ATP binding"/>
    <property type="evidence" value="ECO:0007669"/>
    <property type="project" value="InterPro"/>
</dbReference>
<dbReference type="Pfam" id="PF04406">
    <property type="entry name" value="TP6A_N"/>
    <property type="match status" value="1"/>
</dbReference>
<dbReference type="InterPro" id="IPR036078">
    <property type="entry name" value="Spo11/TopoVI_A_sf"/>
</dbReference>
<dbReference type="InterPro" id="IPR013049">
    <property type="entry name" value="Spo11/TopoVI_A_N"/>
</dbReference>
<evidence type="ECO:0000313" key="2">
    <source>
        <dbReference type="EMBL" id="KIH43979.1"/>
    </source>
</evidence>
<dbReference type="InterPro" id="IPR036388">
    <property type="entry name" value="WH-like_DNA-bd_sf"/>
</dbReference>
<proteinExistence type="predicted"/>
<protein>
    <recommendedName>
        <fullName evidence="1">Spo11/DNA topoisomerase VI subunit A N-terminal domain-containing protein</fullName>
    </recommendedName>
</protein>
<dbReference type="EMBL" id="KN781274">
    <property type="protein sequence ID" value="KIH43979.1"/>
    <property type="molecule type" value="Genomic_DNA"/>
</dbReference>
<dbReference type="OrthoDB" id="5377392at2759"/>
<name>A0A0C2FB11_9BILA</name>
<dbReference type="Gene3D" id="1.10.10.10">
    <property type="entry name" value="Winged helix-like DNA-binding domain superfamily/Winged helix DNA-binding domain"/>
    <property type="match status" value="1"/>
</dbReference>
<dbReference type="Proteomes" id="UP000054047">
    <property type="component" value="Unassembled WGS sequence"/>
</dbReference>
<accession>A0A0C2FB11</accession>
<evidence type="ECO:0000313" key="3">
    <source>
        <dbReference type="Proteomes" id="UP000054047"/>
    </source>
</evidence>
<dbReference type="GO" id="GO:0003677">
    <property type="term" value="F:DNA binding"/>
    <property type="evidence" value="ECO:0007669"/>
    <property type="project" value="InterPro"/>
</dbReference>
<evidence type="ECO:0000259" key="1">
    <source>
        <dbReference type="Pfam" id="PF04406"/>
    </source>
</evidence>
<reference evidence="2 3" key="1">
    <citation type="submission" date="2013-12" db="EMBL/GenBank/DDBJ databases">
        <title>Draft genome of the parsitic nematode Ancylostoma duodenale.</title>
        <authorList>
            <person name="Mitreva M."/>
        </authorList>
    </citation>
    <scope>NUCLEOTIDE SEQUENCE [LARGE SCALE GENOMIC DNA]</scope>
    <source>
        <strain evidence="2 3">Zhejiang</strain>
    </source>
</reference>
<sequence>MRLAFIMQCLSRIYQLVSNGQQSTKRYCGSEYLSDLYYDNKNLYKNQANLDRTITTICDLLDEPRTALNIVSGLFPTDFSFCFFSTVHPCSRSD</sequence>
<gene>
    <name evidence="2" type="ORF">ANCDUO_26008</name>
</gene>
<dbReference type="GO" id="GO:0005694">
    <property type="term" value="C:chromosome"/>
    <property type="evidence" value="ECO:0007669"/>
    <property type="project" value="InterPro"/>
</dbReference>
<dbReference type="SUPFAM" id="SSF56726">
    <property type="entry name" value="DNA topoisomerase IV, alpha subunit"/>
    <property type="match status" value="1"/>
</dbReference>
<dbReference type="AlphaFoldDB" id="A0A0C2FB11"/>